<evidence type="ECO:0000313" key="1">
    <source>
        <dbReference type="EMBL" id="MFC6725720.1"/>
    </source>
</evidence>
<feature type="non-terminal residue" evidence="1">
    <location>
        <position position="1"/>
    </location>
</feature>
<proteinExistence type="predicted"/>
<protein>
    <submittedName>
        <fullName evidence="1">Uncharacterized protein</fullName>
    </submittedName>
</protein>
<comment type="caution">
    <text evidence="1">The sequence shown here is derived from an EMBL/GenBank/DDBJ whole genome shotgun (WGS) entry which is preliminary data.</text>
</comment>
<gene>
    <name evidence="1" type="ORF">ACFQE1_15360</name>
</gene>
<dbReference type="AlphaFoldDB" id="A0ABD5S276"/>
<reference evidence="1 2" key="1">
    <citation type="journal article" date="2019" name="Int. J. Syst. Evol. Microbiol.">
        <title>The Global Catalogue of Microorganisms (GCM) 10K type strain sequencing project: providing services to taxonomists for standard genome sequencing and annotation.</title>
        <authorList>
            <consortium name="The Broad Institute Genomics Platform"/>
            <consortium name="The Broad Institute Genome Sequencing Center for Infectious Disease"/>
            <person name="Wu L."/>
            <person name="Ma J."/>
        </authorList>
    </citation>
    <scope>NUCLEOTIDE SEQUENCE [LARGE SCALE GENOMIC DNA]</scope>
    <source>
        <strain evidence="1 2">NBRC 111368</strain>
    </source>
</reference>
<dbReference type="Proteomes" id="UP001596328">
    <property type="component" value="Unassembled WGS sequence"/>
</dbReference>
<dbReference type="EMBL" id="JBHSWU010000668">
    <property type="protein sequence ID" value="MFC6725720.1"/>
    <property type="molecule type" value="Genomic_DNA"/>
</dbReference>
<sequence length="220" mass="23763">EGWAQVGEVVETEIDAPVPGLDVYQTMALFENRAFLDEMSALAMADIAAPLSTFFVARVNFVGPLRGVALPDIVETQVTPLVKDRLREQGVRDLGERRTVDADGVRNVDELYAIDGSFHVERQTMRDYPLPNGKTTDVHVDAATVDMRLLYGLWAPRNGETYVAGGAFPTSGYRSASDPVSVTGDEDTGVTVTAEISLPLARPDHRAELLSLVDAVGDSG</sequence>
<evidence type="ECO:0000313" key="2">
    <source>
        <dbReference type="Proteomes" id="UP001596328"/>
    </source>
</evidence>
<accession>A0ABD5S276</accession>
<name>A0ABD5S276_9EURY</name>
<keyword evidence="2" id="KW-1185">Reference proteome</keyword>
<organism evidence="1 2">
    <name type="scientific">Halobium palmae</name>
    <dbReference type="NCBI Taxonomy" id="1776492"/>
    <lineage>
        <taxon>Archaea</taxon>
        <taxon>Methanobacteriati</taxon>
        <taxon>Methanobacteriota</taxon>
        <taxon>Stenosarchaea group</taxon>
        <taxon>Halobacteria</taxon>
        <taxon>Halobacteriales</taxon>
        <taxon>Haloferacaceae</taxon>
        <taxon>Halobium</taxon>
    </lineage>
</organism>